<comment type="caution">
    <text evidence="7">The sequence shown here is derived from an EMBL/GenBank/DDBJ whole genome shotgun (WGS) entry which is preliminary data.</text>
</comment>
<proteinExistence type="inferred from homology"/>
<keyword evidence="2 4" id="KW-0810">Translation regulation</keyword>
<evidence type="ECO:0000259" key="6">
    <source>
        <dbReference type="PROSITE" id="PS50296"/>
    </source>
</evidence>
<evidence type="ECO:0000313" key="7">
    <source>
        <dbReference type="EMBL" id="GBF35981.1"/>
    </source>
</evidence>
<dbReference type="PANTHER" id="PTHR12789:SF0">
    <property type="entry name" value="DENSITY-REGULATED PROTEIN"/>
    <property type="match status" value="1"/>
</dbReference>
<dbReference type="InterPro" id="IPR036877">
    <property type="entry name" value="SUI1_dom_sf"/>
</dbReference>
<name>A0A401HP99_9EURY</name>
<dbReference type="RefSeq" id="WP_131006765.1">
    <property type="nucleotide sequence ID" value="NZ_BFAX01000001.1"/>
</dbReference>
<evidence type="ECO:0000313" key="8">
    <source>
        <dbReference type="Proteomes" id="UP000290527"/>
    </source>
</evidence>
<accession>A0A401HP99</accession>
<dbReference type="SUPFAM" id="SSF55159">
    <property type="entry name" value="eIF1-like"/>
    <property type="match status" value="1"/>
</dbReference>
<dbReference type="Gene3D" id="3.30.780.10">
    <property type="entry name" value="SUI1-like domain"/>
    <property type="match status" value="1"/>
</dbReference>
<comment type="similarity">
    <text evidence="1 4 5">Belongs to the SUI1 family.</text>
</comment>
<evidence type="ECO:0000256" key="1">
    <source>
        <dbReference type="ARBA" id="ARBA00005422"/>
    </source>
</evidence>
<dbReference type="EMBL" id="BFAX01000001">
    <property type="protein sequence ID" value="GBF35981.1"/>
    <property type="molecule type" value="Genomic_DNA"/>
</dbReference>
<dbReference type="InterPro" id="IPR022851">
    <property type="entry name" value="SUI1_arc"/>
</dbReference>
<reference evidence="7 8" key="1">
    <citation type="journal article" date="2019" name="Int. J. Syst. Evol. Microbiol.">
        <title>Methanofervidicoccus abyssi gen. nov., sp. nov., a hydrogenotrophic methanogen, isolated from a hydrothermal vent chimney in the Mid-Cayman Spreading Center, the Caribbean Sea.</title>
        <authorList>
            <person name="Sakai S."/>
            <person name="Takaki Y."/>
            <person name="Miyazaki M."/>
            <person name="Ogawara M."/>
            <person name="Yanagawa K."/>
            <person name="Miyazaki J."/>
            <person name="Takai K."/>
        </authorList>
    </citation>
    <scope>NUCLEOTIDE SEQUENCE [LARGE SCALE GENOMIC DNA]</scope>
    <source>
        <strain evidence="7 8">HHB</strain>
    </source>
</reference>
<protein>
    <recommendedName>
        <fullName evidence="4 5">Protein translation factor SUI1 homolog</fullName>
    </recommendedName>
</protein>
<dbReference type="AlphaFoldDB" id="A0A401HP99"/>
<sequence>MPEICPRCGLPKELCVCEEIAKEEQKIKIYVTKRRFGKLMTIIEGIDTDLIDIKDLAKKLKDFCACGGTVKKDSIELQGDQRKRVEEALIKMGFSKDTIEIR</sequence>
<evidence type="ECO:0000256" key="3">
    <source>
        <dbReference type="ARBA" id="ARBA00022917"/>
    </source>
</evidence>
<evidence type="ECO:0000256" key="4">
    <source>
        <dbReference type="HAMAP-Rule" id="MF_00604"/>
    </source>
</evidence>
<dbReference type="GO" id="GO:0002188">
    <property type="term" value="P:translation reinitiation"/>
    <property type="evidence" value="ECO:0007669"/>
    <property type="project" value="UniProtKB-UniRule"/>
</dbReference>
<dbReference type="InterPro" id="IPR005872">
    <property type="entry name" value="SUI1_arc_bac"/>
</dbReference>
<keyword evidence="8" id="KW-1185">Reference proteome</keyword>
<keyword evidence="3 4" id="KW-0648">Protein biosynthesis</keyword>
<dbReference type="CDD" id="cd11567">
    <property type="entry name" value="YciH_like"/>
    <property type="match status" value="1"/>
</dbReference>
<feature type="domain" description="SUI1" evidence="6">
    <location>
        <begin position="27"/>
        <end position="93"/>
    </location>
</feature>
<dbReference type="PROSITE" id="PS50296">
    <property type="entry name" value="SUI1"/>
    <property type="match status" value="1"/>
</dbReference>
<dbReference type="GO" id="GO:0003729">
    <property type="term" value="F:mRNA binding"/>
    <property type="evidence" value="ECO:0007669"/>
    <property type="project" value="TreeGrafter"/>
</dbReference>
<dbReference type="OrthoDB" id="11182at2157"/>
<dbReference type="HAMAP" id="MF_00604">
    <property type="entry name" value="SUI1"/>
    <property type="match status" value="1"/>
</dbReference>
<dbReference type="Pfam" id="PF01253">
    <property type="entry name" value="SUI1"/>
    <property type="match status" value="1"/>
</dbReference>
<organism evidence="7 8">
    <name type="scientific">Methanofervidicoccus abyssi</name>
    <dbReference type="NCBI Taxonomy" id="2082189"/>
    <lineage>
        <taxon>Archaea</taxon>
        <taxon>Methanobacteriati</taxon>
        <taxon>Methanobacteriota</taxon>
        <taxon>Methanomada group</taxon>
        <taxon>Methanococci</taxon>
        <taxon>Methanococcales</taxon>
        <taxon>Methanofervidicoccus</taxon>
    </lineage>
</organism>
<dbReference type="NCBIfam" id="TIGR01158">
    <property type="entry name" value="SUI1_rel"/>
    <property type="match status" value="1"/>
</dbReference>
<dbReference type="InterPro" id="IPR001950">
    <property type="entry name" value="SUI1"/>
</dbReference>
<evidence type="ECO:0000256" key="2">
    <source>
        <dbReference type="ARBA" id="ARBA00022845"/>
    </source>
</evidence>
<dbReference type="PANTHER" id="PTHR12789">
    <property type="entry name" value="DENSITY-REGULATED PROTEIN HOMOLOG"/>
    <property type="match status" value="1"/>
</dbReference>
<evidence type="ECO:0000256" key="5">
    <source>
        <dbReference type="PIRNR" id="PIRNR037511"/>
    </source>
</evidence>
<gene>
    <name evidence="7" type="ORF">MHHB_P0206</name>
</gene>
<dbReference type="GO" id="GO:0001731">
    <property type="term" value="P:formation of translation preinitiation complex"/>
    <property type="evidence" value="ECO:0007669"/>
    <property type="project" value="UniProtKB-UniRule"/>
</dbReference>
<dbReference type="Proteomes" id="UP000290527">
    <property type="component" value="Unassembled WGS sequence"/>
</dbReference>
<dbReference type="NCBIfam" id="NF002096">
    <property type="entry name" value="PRK00939.1"/>
    <property type="match status" value="1"/>
</dbReference>
<dbReference type="PIRSF" id="PIRSF037511">
    <property type="entry name" value="Transl_init_SUI1_pro"/>
    <property type="match status" value="1"/>
</dbReference>
<dbReference type="GO" id="GO:0003743">
    <property type="term" value="F:translation initiation factor activity"/>
    <property type="evidence" value="ECO:0007669"/>
    <property type="project" value="UniProtKB-UniRule"/>
</dbReference>
<dbReference type="GO" id="GO:0006417">
    <property type="term" value="P:regulation of translation"/>
    <property type="evidence" value="ECO:0007669"/>
    <property type="project" value="UniProtKB-UniRule"/>
</dbReference>
<keyword evidence="7" id="KW-0396">Initiation factor</keyword>
<dbReference type="InterPro" id="IPR050318">
    <property type="entry name" value="DENR/SUI1_TIF"/>
</dbReference>